<evidence type="ECO:0000256" key="1">
    <source>
        <dbReference type="SAM" id="Phobius"/>
    </source>
</evidence>
<sequence length="513" mass="57900">MVDLESLEFHFEDEDYQQEKGIQQFRIDDDYCKVYDPGSLKEIQPIASHDSKEPGPGPVKLMTSPRVLQNEVEFLQMYHLLVMSAVAIVLFLQALRSEVITGFKNTVTISYVEDFGVVIFVSVLVLQLVLRYSRRSIFCGVWTCNATAAMVLQHYALLLLINRRYIRIAIIPVIILVFIGALANKFKENPSIQYNSSEQVPSENGIKSTEDRRKMAMIPCCLQLSFVIWTQLSGQQGGTFVFSHFPVFINSSLGTLAVMVAAPPIGASHGVVKVLPVLHKSCLIMLLITTWTIVTEWLGEGIILVCMPEFVALLLWFTNPFDHASRTVSFNTATSRILGVLVPNSLAVLLSFAYDRKILASWYRSGLYISSSSCALSYLHMWMLPQWPGRTSNSNAPIKLLKYSVEICFHSTLMLAACSIFQGIIVVTLSPNEILKEAKYILYAVMIIFGMGGVYLSRVTNTTGQYDIFWIKLRPIILLYFRLIHIMRIRRLRFFEKIAGIACTESSLARKNV</sequence>
<dbReference type="EnsemblPlants" id="TraesCS1A02G023000.1">
    <property type="protein sequence ID" value="TraesCS1A02G023000.1"/>
    <property type="gene ID" value="TraesCS1A02G023000"/>
</dbReference>
<feature type="transmembrane region" description="Helical" evidence="1">
    <location>
        <begin position="108"/>
        <end position="130"/>
    </location>
</feature>
<proteinExistence type="predicted"/>
<feature type="transmembrane region" description="Helical" evidence="1">
    <location>
        <begin position="468"/>
        <end position="487"/>
    </location>
</feature>
<feature type="transmembrane region" description="Helical" evidence="1">
    <location>
        <begin position="337"/>
        <end position="354"/>
    </location>
</feature>
<accession>A0A3B5XT86</accession>
<feature type="transmembrane region" description="Helical" evidence="1">
    <location>
        <begin position="366"/>
        <end position="383"/>
    </location>
</feature>
<dbReference type="Gramene" id="TraesCS1A03G0052600.1">
    <property type="protein sequence ID" value="TraesCS1A03G0052600.1.CDS"/>
    <property type="gene ID" value="TraesCS1A03G0052600"/>
</dbReference>
<keyword evidence="3" id="KW-1185">Reference proteome</keyword>
<dbReference type="Proteomes" id="UP000019116">
    <property type="component" value="Chromosome 1A"/>
</dbReference>
<feature type="transmembrane region" description="Helical" evidence="1">
    <location>
        <begin position="440"/>
        <end position="456"/>
    </location>
</feature>
<organism evidence="2">
    <name type="scientific">Triticum aestivum</name>
    <name type="common">Wheat</name>
    <dbReference type="NCBI Taxonomy" id="4565"/>
    <lineage>
        <taxon>Eukaryota</taxon>
        <taxon>Viridiplantae</taxon>
        <taxon>Streptophyta</taxon>
        <taxon>Embryophyta</taxon>
        <taxon>Tracheophyta</taxon>
        <taxon>Spermatophyta</taxon>
        <taxon>Magnoliopsida</taxon>
        <taxon>Liliopsida</taxon>
        <taxon>Poales</taxon>
        <taxon>Poaceae</taxon>
        <taxon>BOP clade</taxon>
        <taxon>Pooideae</taxon>
        <taxon>Triticodae</taxon>
        <taxon>Triticeae</taxon>
        <taxon>Triticinae</taxon>
        <taxon>Triticum</taxon>
    </lineage>
</organism>
<evidence type="ECO:0000313" key="2">
    <source>
        <dbReference type="EnsemblPlants" id="TraesCS1A02G023000.1"/>
    </source>
</evidence>
<reference evidence="2" key="1">
    <citation type="submission" date="2018-08" db="EMBL/GenBank/DDBJ databases">
        <authorList>
            <person name="Rossello M."/>
        </authorList>
    </citation>
    <scope>NUCLEOTIDE SEQUENCE [LARGE SCALE GENOMIC DNA]</scope>
    <source>
        <strain evidence="2">cv. Chinese Spring</strain>
    </source>
</reference>
<keyword evidence="1" id="KW-0472">Membrane</keyword>
<evidence type="ECO:0000313" key="3">
    <source>
        <dbReference type="Proteomes" id="UP000019116"/>
    </source>
</evidence>
<reference evidence="2" key="2">
    <citation type="submission" date="2018-10" db="UniProtKB">
        <authorList>
            <consortium name="EnsemblPlants"/>
        </authorList>
    </citation>
    <scope>IDENTIFICATION</scope>
</reference>
<feature type="transmembrane region" description="Helical" evidence="1">
    <location>
        <begin position="165"/>
        <end position="183"/>
    </location>
</feature>
<feature type="transmembrane region" description="Helical" evidence="1">
    <location>
        <begin position="78"/>
        <end position="96"/>
    </location>
</feature>
<dbReference type="Gramene" id="TraesCS1A02G023000.1">
    <property type="protein sequence ID" value="TraesCS1A02G023000.1"/>
    <property type="gene ID" value="TraesCS1A02G023000"/>
</dbReference>
<protein>
    <submittedName>
        <fullName evidence="2">Uncharacterized protein</fullName>
    </submittedName>
</protein>
<keyword evidence="1" id="KW-1133">Transmembrane helix</keyword>
<keyword evidence="1" id="KW-0812">Transmembrane</keyword>
<feature type="transmembrane region" description="Helical" evidence="1">
    <location>
        <begin position="284"/>
        <end position="317"/>
    </location>
</feature>
<feature type="transmembrane region" description="Helical" evidence="1">
    <location>
        <begin position="137"/>
        <end position="159"/>
    </location>
</feature>
<feature type="transmembrane region" description="Helical" evidence="1">
    <location>
        <begin position="403"/>
        <end position="428"/>
    </location>
</feature>
<dbReference type="AlphaFoldDB" id="A0A3B5XT86"/>
<name>A0A3B5XT86_WHEAT</name>
<dbReference type="OrthoDB" id="668047at2759"/>